<protein>
    <recommendedName>
        <fullName evidence="5">Cytokine-like nuclear factor N-PAC</fullName>
    </recommendedName>
    <alternativeName>
        <fullName evidence="4">Glyoxylate reductase 1 homolog</fullName>
    </alternativeName>
</protein>
<dbReference type="GO" id="GO:0031491">
    <property type="term" value="F:nucleosome binding"/>
    <property type="evidence" value="ECO:0007669"/>
    <property type="project" value="TreeGrafter"/>
</dbReference>
<dbReference type="InterPro" id="IPR013328">
    <property type="entry name" value="6PGD_dom2"/>
</dbReference>
<dbReference type="InterPro" id="IPR051265">
    <property type="entry name" value="HIBADH-related_NP60_sf"/>
</dbReference>
<dbReference type="SUPFAM" id="SSF63748">
    <property type="entry name" value="Tudor/PWWP/MBT"/>
    <property type="match status" value="1"/>
</dbReference>
<evidence type="ECO:0000259" key="7">
    <source>
        <dbReference type="PROSITE" id="PS50812"/>
    </source>
</evidence>
<dbReference type="PANTHER" id="PTHR43580">
    <property type="entry name" value="OXIDOREDUCTASE GLYR1-RELATED"/>
    <property type="match status" value="1"/>
</dbReference>
<evidence type="ECO:0000256" key="6">
    <source>
        <dbReference type="SAM" id="MobiDB-lite"/>
    </source>
</evidence>
<evidence type="ECO:0000256" key="1">
    <source>
        <dbReference type="ARBA" id="ARBA00004286"/>
    </source>
</evidence>
<dbReference type="Pfam" id="PF14833">
    <property type="entry name" value="NAD_binding_11"/>
    <property type="match status" value="1"/>
</dbReference>
<dbReference type="SMART" id="SM00293">
    <property type="entry name" value="PWWP"/>
    <property type="match status" value="1"/>
</dbReference>
<dbReference type="OrthoDB" id="21615at2759"/>
<feature type="region of interest" description="Disordered" evidence="6">
    <location>
        <begin position="118"/>
        <end position="215"/>
    </location>
</feature>
<dbReference type="GO" id="GO:0000785">
    <property type="term" value="C:chromatin"/>
    <property type="evidence" value="ECO:0007669"/>
    <property type="project" value="TreeGrafter"/>
</dbReference>
<dbReference type="GO" id="GO:0140673">
    <property type="term" value="P:transcription elongation-coupled chromatin remodeling"/>
    <property type="evidence" value="ECO:0007669"/>
    <property type="project" value="TreeGrafter"/>
</dbReference>
<accession>A0A7J7JG63</accession>
<dbReference type="Gene3D" id="2.30.30.140">
    <property type="match status" value="1"/>
</dbReference>
<dbReference type="SUPFAM" id="SSF48179">
    <property type="entry name" value="6-phosphogluconate dehydrogenase C-terminal domain-like"/>
    <property type="match status" value="1"/>
</dbReference>
<dbReference type="PANTHER" id="PTHR43580:SF2">
    <property type="entry name" value="CYTOKINE-LIKE NUCLEAR FACTOR N-PAC"/>
    <property type="match status" value="1"/>
</dbReference>
<evidence type="ECO:0000313" key="8">
    <source>
        <dbReference type="EMBL" id="KAF6024601.1"/>
    </source>
</evidence>
<dbReference type="Pfam" id="PF00855">
    <property type="entry name" value="PWWP"/>
    <property type="match status" value="1"/>
</dbReference>
<dbReference type="InterPro" id="IPR008927">
    <property type="entry name" value="6-PGluconate_DH-like_C_sf"/>
</dbReference>
<dbReference type="Gene3D" id="1.10.1040.10">
    <property type="entry name" value="N-(1-d-carboxylethyl)-l-norvaline Dehydrogenase, domain 2"/>
    <property type="match status" value="1"/>
</dbReference>
<comment type="subcellular location">
    <subcellularLocation>
        <location evidence="1">Chromosome</location>
    </subcellularLocation>
</comment>
<dbReference type="GO" id="GO:0050661">
    <property type="term" value="F:NADP binding"/>
    <property type="evidence" value="ECO:0007669"/>
    <property type="project" value="InterPro"/>
</dbReference>
<name>A0A7J7JG63_BUGNE</name>
<dbReference type="Gene3D" id="3.40.50.720">
    <property type="entry name" value="NAD(P)-binding Rossmann-like Domain"/>
    <property type="match status" value="1"/>
</dbReference>
<dbReference type="GO" id="GO:0003677">
    <property type="term" value="F:DNA binding"/>
    <property type="evidence" value="ECO:0007669"/>
    <property type="project" value="TreeGrafter"/>
</dbReference>
<dbReference type="InterPro" id="IPR000313">
    <property type="entry name" value="PWWP_dom"/>
</dbReference>
<feature type="domain" description="PWWP" evidence="7">
    <location>
        <begin position="7"/>
        <end position="58"/>
    </location>
</feature>
<proteinExistence type="inferred from homology"/>
<keyword evidence="9" id="KW-1185">Reference proteome</keyword>
<dbReference type="Proteomes" id="UP000593567">
    <property type="component" value="Unassembled WGS sequence"/>
</dbReference>
<evidence type="ECO:0000256" key="2">
    <source>
        <dbReference type="ARBA" id="ARBA00007598"/>
    </source>
</evidence>
<dbReference type="InterPro" id="IPR029154">
    <property type="entry name" value="HIBADH-like_NADP-bd"/>
</dbReference>
<evidence type="ECO:0000256" key="3">
    <source>
        <dbReference type="ARBA" id="ARBA00022454"/>
    </source>
</evidence>
<organism evidence="8 9">
    <name type="scientific">Bugula neritina</name>
    <name type="common">Brown bryozoan</name>
    <name type="synonym">Sertularia neritina</name>
    <dbReference type="NCBI Taxonomy" id="10212"/>
    <lineage>
        <taxon>Eukaryota</taxon>
        <taxon>Metazoa</taxon>
        <taxon>Spiralia</taxon>
        <taxon>Lophotrochozoa</taxon>
        <taxon>Bryozoa</taxon>
        <taxon>Gymnolaemata</taxon>
        <taxon>Cheilostomatida</taxon>
        <taxon>Flustrina</taxon>
        <taxon>Buguloidea</taxon>
        <taxon>Bugulidae</taxon>
        <taxon>Bugula</taxon>
    </lineage>
</organism>
<sequence>MATNTKFGKIVWAKVKGSSPWPAKGVDSIASIKRPSKKGNWHFVRFYGSNDHAWIDYETHIWPYKEYRKRFGDKDKVPQTFREALLEADKEYETLGPEDLPAADHELLLSEMAPQKLTKPAGAVKRGRPPAADKNFFVDPDNKPAAVKRKNSTQPRREPPAKKPVETESSANGEGGSSNSKDESKDLKQTGQTTVSSLPSLIRSPKLSPRTHVSPRRTEIKAQVYDFDDAVLSSQLLSNKKNIKVTSSRIGFIGLGTIGMAMVRNLIKHGHKVSVWNKTVSKCTEIADVDVKVYDSPAQLVSACDIVLACLADPFAVKEVLFCQNGVMESMGPGKAFVDLTTVDVETASDAECQIKRAGGEYLEAPVSGTKKDAVNGTLLIMAAGNEDLYKRCTSCFQAISKKSYYLGSVGHGTRMVLSLSLINASINCAVAEGMALADRVGIKHADLLDVLSNSACNSQLVSTTSKAIIAKNFTSQLSLKHIQKDMKYAIEMADMYDQPLHMAASVNEMYKRGKSLGLSNLDMSAVYKATSK</sequence>
<keyword evidence="3" id="KW-0158">Chromosome</keyword>
<dbReference type="SUPFAM" id="SSF51735">
    <property type="entry name" value="NAD(P)-binding Rossmann-fold domains"/>
    <property type="match status" value="1"/>
</dbReference>
<dbReference type="FunFam" id="3.40.50.720:FF:000058">
    <property type="entry name" value="Putative oxidoreductase GLYR1 homolog"/>
    <property type="match status" value="1"/>
</dbReference>
<evidence type="ECO:0000256" key="4">
    <source>
        <dbReference type="ARBA" id="ARBA00030287"/>
    </source>
</evidence>
<comment type="similarity">
    <text evidence="2">Belongs to the HIBADH-related family. NP60 subfamily.</text>
</comment>
<dbReference type="InterPro" id="IPR036291">
    <property type="entry name" value="NAD(P)-bd_dom_sf"/>
</dbReference>
<dbReference type="Pfam" id="PF03446">
    <property type="entry name" value="NAD_binding_2"/>
    <property type="match status" value="1"/>
</dbReference>
<evidence type="ECO:0000313" key="9">
    <source>
        <dbReference type="Proteomes" id="UP000593567"/>
    </source>
</evidence>
<gene>
    <name evidence="8" type="ORF">EB796_017092</name>
</gene>
<dbReference type="EMBL" id="VXIV02002555">
    <property type="protein sequence ID" value="KAF6024601.1"/>
    <property type="molecule type" value="Genomic_DNA"/>
</dbReference>
<dbReference type="AlphaFoldDB" id="A0A7J7JG63"/>
<dbReference type="GO" id="GO:0051287">
    <property type="term" value="F:NAD binding"/>
    <property type="evidence" value="ECO:0007669"/>
    <property type="project" value="InterPro"/>
</dbReference>
<dbReference type="InterPro" id="IPR006115">
    <property type="entry name" value="6PGDH_NADP-bd"/>
</dbReference>
<feature type="compositionally biased region" description="Polar residues" evidence="6">
    <location>
        <begin position="189"/>
        <end position="199"/>
    </location>
</feature>
<dbReference type="PROSITE" id="PS50812">
    <property type="entry name" value="PWWP"/>
    <property type="match status" value="1"/>
</dbReference>
<evidence type="ECO:0000256" key="5">
    <source>
        <dbReference type="ARBA" id="ARBA00034140"/>
    </source>
</evidence>
<reference evidence="8" key="1">
    <citation type="submission" date="2020-06" db="EMBL/GenBank/DDBJ databases">
        <title>Draft genome of Bugula neritina, a colonial animal packing powerful symbionts and potential medicines.</title>
        <authorList>
            <person name="Rayko M."/>
        </authorList>
    </citation>
    <scope>NUCLEOTIDE SEQUENCE [LARGE SCALE GENOMIC DNA]</scope>
    <source>
        <strain evidence="8">Kwan_BN1</strain>
    </source>
</reference>
<comment type="caution">
    <text evidence="8">The sequence shown here is derived from an EMBL/GenBank/DDBJ whole genome shotgun (WGS) entry which is preliminary data.</text>
</comment>
<feature type="compositionally biased region" description="Basic and acidic residues" evidence="6">
    <location>
        <begin position="155"/>
        <end position="166"/>
    </location>
</feature>